<protein>
    <submittedName>
        <fullName evidence="1">Uncharacterized protein</fullName>
    </submittedName>
</protein>
<sequence length="154" mass="15853">MKSYGYPPASSSIPIASVVGSPVQQPAIMMVTCPPGVYAGQPLTITNPANGQPMQFLVPHGVQPGQTFQVQFPDETSAPAPVVVQGMPVGGDPMVVQGSLASAPNVVQGMPPSNPNARRCRGCGDMFVPPPGVNRATAASFRCSNCQGGGVRFF</sequence>
<keyword evidence="2" id="KW-1185">Reference proteome</keyword>
<comment type="caution">
    <text evidence="1">The sequence shown here is derived from an EMBL/GenBank/DDBJ whole genome shotgun (WGS) entry which is preliminary data.</text>
</comment>
<evidence type="ECO:0000313" key="1">
    <source>
        <dbReference type="EMBL" id="KAL1528394.1"/>
    </source>
</evidence>
<dbReference type="AlphaFoldDB" id="A0AB34K2Y9"/>
<accession>A0AB34K2Y9</accession>
<dbReference type="Proteomes" id="UP001515480">
    <property type="component" value="Unassembled WGS sequence"/>
</dbReference>
<name>A0AB34K2Y9_PRYPA</name>
<dbReference type="EMBL" id="JBGBPQ010000002">
    <property type="protein sequence ID" value="KAL1528394.1"/>
    <property type="molecule type" value="Genomic_DNA"/>
</dbReference>
<evidence type="ECO:0000313" key="2">
    <source>
        <dbReference type="Proteomes" id="UP001515480"/>
    </source>
</evidence>
<reference evidence="1 2" key="1">
    <citation type="journal article" date="2024" name="Science">
        <title>Giant polyketide synthase enzymes in the biosynthesis of giant marine polyether toxins.</title>
        <authorList>
            <person name="Fallon T.R."/>
            <person name="Shende V.V."/>
            <person name="Wierzbicki I.H."/>
            <person name="Pendleton A.L."/>
            <person name="Watervoot N.F."/>
            <person name="Auber R.P."/>
            <person name="Gonzalez D.J."/>
            <person name="Wisecaver J.H."/>
            <person name="Moore B.S."/>
        </authorList>
    </citation>
    <scope>NUCLEOTIDE SEQUENCE [LARGE SCALE GENOMIC DNA]</scope>
    <source>
        <strain evidence="1 2">12B1</strain>
    </source>
</reference>
<gene>
    <name evidence="1" type="ORF">AB1Y20_009744</name>
</gene>
<proteinExistence type="predicted"/>
<organism evidence="1 2">
    <name type="scientific">Prymnesium parvum</name>
    <name type="common">Toxic golden alga</name>
    <dbReference type="NCBI Taxonomy" id="97485"/>
    <lineage>
        <taxon>Eukaryota</taxon>
        <taxon>Haptista</taxon>
        <taxon>Haptophyta</taxon>
        <taxon>Prymnesiophyceae</taxon>
        <taxon>Prymnesiales</taxon>
        <taxon>Prymnesiaceae</taxon>
        <taxon>Prymnesium</taxon>
    </lineage>
</organism>